<dbReference type="EMBL" id="CAJVPM010000216">
    <property type="protein sequence ID" value="CAG8438593.1"/>
    <property type="molecule type" value="Genomic_DNA"/>
</dbReference>
<name>A0ACA9JVH6_9GLOM</name>
<gene>
    <name evidence="1" type="ORF">SCALOS_LOCUS456</name>
</gene>
<organism evidence="1 2">
    <name type="scientific">Scutellospora calospora</name>
    <dbReference type="NCBI Taxonomy" id="85575"/>
    <lineage>
        <taxon>Eukaryota</taxon>
        <taxon>Fungi</taxon>
        <taxon>Fungi incertae sedis</taxon>
        <taxon>Mucoromycota</taxon>
        <taxon>Glomeromycotina</taxon>
        <taxon>Glomeromycetes</taxon>
        <taxon>Diversisporales</taxon>
        <taxon>Gigasporaceae</taxon>
        <taxon>Scutellospora</taxon>
    </lineage>
</organism>
<dbReference type="Proteomes" id="UP000789860">
    <property type="component" value="Unassembled WGS sequence"/>
</dbReference>
<accession>A0ACA9JVH6</accession>
<protein>
    <submittedName>
        <fullName evidence="1">8230_t:CDS:1</fullName>
    </submittedName>
</protein>
<evidence type="ECO:0000313" key="2">
    <source>
        <dbReference type="Proteomes" id="UP000789860"/>
    </source>
</evidence>
<proteinExistence type="predicted"/>
<evidence type="ECO:0000313" key="1">
    <source>
        <dbReference type="EMBL" id="CAG8438593.1"/>
    </source>
</evidence>
<reference evidence="1" key="1">
    <citation type="submission" date="2021-06" db="EMBL/GenBank/DDBJ databases">
        <authorList>
            <person name="Kallberg Y."/>
            <person name="Tangrot J."/>
            <person name="Rosling A."/>
        </authorList>
    </citation>
    <scope>NUCLEOTIDE SEQUENCE</scope>
    <source>
        <strain evidence="1">AU212A</strain>
    </source>
</reference>
<comment type="caution">
    <text evidence="1">The sequence shown here is derived from an EMBL/GenBank/DDBJ whole genome shotgun (WGS) entry which is preliminary data.</text>
</comment>
<sequence length="151" mass="16247">MPKSKAIMNSSSNVEMNTNSSSEAKKTINRTVSSVIKHSKTSNTKKKATLAIISNEKSSLNDNVELTESNDVEIDTGGTVSVKNKKINELAGDINSFELSLTVDIDELPGEIADIIPGEITNKPPKEITNEPPGATAIKSHCYKYENAAIL</sequence>
<keyword evidence="2" id="KW-1185">Reference proteome</keyword>